<dbReference type="InterPro" id="IPR015813">
    <property type="entry name" value="Pyrv/PenolPyrv_kinase-like_dom"/>
</dbReference>
<dbReference type="PANTHER" id="PTHR11817">
    <property type="entry name" value="PYRUVATE KINASE"/>
    <property type="match status" value="1"/>
</dbReference>
<sequence>MKNSIRRTKIVSTLGPATDDKKILRKIIQSGVNVLRLNFSHGTAIDHINRAKKIRSIEKELNCFVALIGDLQGPKIRISSFKKNKIFLKNGDDFVLDLEVLEHEGNTNSVGINYTNLPNEVSYNDILLLDDGKIQLQVIKKNHTKIFTKVIVGGYLSDNKGLNKLGGGLSASVLTQKDKDDIKLAALIDVDYLAVSFPRSPEDLRKARLLLQKSGSKAKIIAKIERAEAVFSDKIIKDIVSASDVIMIARGDLGVEIGDDKLIGIQKKLIKIARKLNRVVITATQMMESMIVNPFPTRAEVMDVANSVLDGTDAVMLSAETASGNFPNITVQTMSKICLGAEKLPDVNISKHRLNEKFNSISETISMSVMYAANHLINVSAVIIMFTSSKIALLTSRITSGLPIFYVSNHTKNLRLSSLYRGVVPIYLENYSTKSGFINSIILLLKKKYSLSVNTNIVIIDSGKENNTKIVNMLKIMPII</sequence>
<dbReference type="InterPro" id="IPR040442">
    <property type="entry name" value="Pyrv_kinase-like_dom_sf"/>
</dbReference>
<dbReference type="InterPro" id="IPR011037">
    <property type="entry name" value="Pyrv_Knase-like_insert_dom_sf"/>
</dbReference>
<dbReference type="Proteomes" id="UP000294466">
    <property type="component" value="Chromosome"/>
</dbReference>
<evidence type="ECO:0000256" key="13">
    <source>
        <dbReference type="NCBIfam" id="TIGR01064"/>
    </source>
</evidence>
<keyword evidence="12 17" id="KW-0670">Pyruvate</keyword>
<dbReference type="GO" id="GO:0030955">
    <property type="term" value="F:potassium ion binding"/>
    <property type="evidence" value="ECO:0007669"/>
    <property type="project" value="UniProtKB-UniRule"/>
</dbReference>
<accession>A0A451CWW3</accession>
<comment type="cofactor">
    <cofactor evidence="1">
        <name>K(+)</name>
        <dbReference type="ChEBI" id="CHEBI:29103"/>
    </cofactor>
</comment>
<dbReference type="InterPro" id="IPR001697">
    <property type="entry name" value="Pyr_Knase"/>
</dbReference>
<evidence type="ECO:0000313" key="17">
    <source>
        <dbReference type="EMBL" id="VFP77788.1"/>
    </source>
</evidence>
<feature type="domain" description="Pyruvate kinase barrel" evidence="15">
    <location>
        <begin position="5"/>
        <end position="331"/>
    </location>
</feature>
<proteinExistence type="inferred from homology"/>
<keyword evidence="8 14" id="KW-0418">Kinase</keyword>
<dbReference type="NCBIfam" id="NF004491">
    <property type="entry name" value="PRK05826.1"/>
    <property type="match status" value="1"/>
</dbReference>
<evidence type="ECO:0000256" key="5">
    <source>
        <dbReference type="ARBA" id="ARBA00022679"/>
    </source>
</evidence>
<evidence type="ECO:0000256" key="11">
    <source>
        <dbReference type="ARBA" id="ARBA00023152"/>
    </source>
</evidence>
<dbReference type="EMBL" id="LR217692">
    <property type="protein sequence ID" value="VFP77788.1"/>
    <property type="molecule type" value="Genomic_DNA"/>
</dbReference>
<evidence type="ECO:0000256" key="4">
    <source>
        <dbReference type="ARBA" id="ARBA00012142"/>
    </source>
</evidence>
<evidence type="ECO:0000256" key="3">
    <source>
        <dbReference type="ARBA" id="ARBA00008663"/>
    </source>
</evidence>
<dbReference type="PROSITE" id="PS00110">
    <property type="entry name" value="PYRUVATE_KINASE"/>
    <property type="match status" value="1"/>
</dbReference>
<dbReference type="GO" id="GO:0016301">
    <property type="term" value="F:kinase activity"/>
    <property type="evidence" value="ECO:0007669"/>
    <property type="project" value="UniProtKB-KW"/>
</dbReference>
<dbReference type="GO" id="GO:0004743">
    <property type="term" value="F:pyruvate kinase activity"/>
    <property type="evidence" value="ECO:0007669"/>
    <property type="project" value="UniProtKB-UniRule"/>
</dbReference>
<evidence type="ECO:0000256" key="8">
    <source>
        <dbReference type="ARBA" id="ARBA00022777"/>
    </source>
</evidence>
<keyword evidence="9" id="KW-0067">ATP-binding</keyword>
<feature type="domain" description="Pyruvate kinase C-terminal" evidence="16">
    <location>
        <begin position="363"/>
        <end position="477"/>
    </location>
</feature>
<dbReference type="InterPro" id="IPR036918">
    <property type="entry name" value="Pyrv_Knase_C_sf"/>
</dbReference>
<dbReference type="PRINTS" id="PR01050">
    <property type="entry name" value="PYRUVTKNASE"/>
</dbReference>
<evidence type="ECO:0000256" key="7">
    <source>
        <dbReference type="ARBA" id="ARBA00022741"/>
    </source>
</evidence>
<evidence type="ECO:0000259" key="16">
    <source>
        <dbReference type="Pfam" id="PF02887"/>
    </source>
</evidence>
<keyword evidence="5 14" id="KW-0808">Transferase</keyword>
<evidence type="ECO:0000256" key="12">
    <source>
        <dbReference type="ARBA" id="ARBA00023317"/>
    </source>
</evidence>
<dbReference type="Pfam" id="PF02887">
    <property type="entry name" value="PK_C"/>
    <property type="match status" value="1"/>
</dbReference>
<dbReference type="InterPro" id="IPR018209">
    <property type="entry name" value="Pyrv_Knase_AS"/>
</dbReference>
<dbReference type="InterPro" id="IPR015793">
    <property type="entry name" value="Pyrv_Knase_brl"/>
</dbReference>
<dbReference type="Gene3D" id="3.40.1380.20">
    <property type="entry name" value="Pyruvate kinase, C-terminal domain"/>
    <property type="match status" value="1"/>
</dbReference>
<dbReference type="InterPro" id="IPR015795">
    <property type="entry name" value="Pyrv_Knase_C"/>
</dbReference>
<evidence type="ECO:0000259" key="15">
    <source>
        <dbReference type="Pfam" id="PF00224"/>
    </source>
</evidence>
<reference evidence="17 18" key="1">
    <citation type="submission" date="2019-02" db="EMBL/GenBank/DDBJ databases">
        <authorList>
            <person name="Manzano-Marin A."/>
            <person name="Manzano-Marin A."/>
        </authorList>
    </citation>
    <scope>NUCLEOTIDE SEQUENCE [LARGE SCALE GENOMIC DNA]</scope>
    <source>
        <strain evidence="17 18">BuCisplendens/pseudotsugae</strain>
    </source>
</reference>
<dbReference type="AlphaFoldDB" id="A0A451CWW3"/>
<keyword evidence="7" id="KW-0547">Nucleotide-binding</keyword>
<evidence type="ECO:0000256" key="14">
    <source>
        <dbReference type="RuleBase" id="RU000504"/>
    </source>
</evidence>
<dbReference type="GO" id="GO:0000287">
    <property type="term" value="F:magnesium ion binding"/>
    <property type="evidence" value="ECO:0007669"/>
    <property type="project" value="UniProtKB-UniRule"/>
</dbReference>
<gene>
    <name evidence="17" type="primary">pykA</name>
    <name evidence="17" type="ORF">BUCISPPS3390_210</name>
</gene>
<comment type="pathway">
    <text evidence="2 14">Carbohydrate degradation; glycolysis; pyruvate from D-glyceraldehyde 3-phosphate: step 5/5.</text>
</comment>
<dbReference type="GO" id="GO:0005524">
    <property type="term" value="F:ATP binding"/>
    <property type="evidence" value="ECO:0007669"/>
    <property type="project" value="UniProtKB-KW"/>
</dbReference>
<evidence type="ECO:0000256" key="2">
    <source>
        <dbReference type="ARBA" id="ARBA00004997"/>
    </source>
</evidence>
<evidence type="ECO:0000256" key="9">
    <source>
        <dbReference type="ARBA" id="ARBA00022840"/>
    </source>
</evidence>
<dbReference type="NCBIfam" id="TIGR01064">
    <property type="entry name" value="pyruv_kin"/>
    <property type="match status" value="1"/>
</dbReference>
<dbReference type="Gene3D" id="2.40.33.10">
    <property type="entry name" value="PK beta-barrel domain-like"/>
    <property type="match status" value="1"/>
</dbReference>
<dbReference type="EC" id="2.7.1.40" evidence="4 13"/>
<keyword evidence="6" id="KW-0479">Metal-binding</keyword>
<dbReference type="InterPro" id="IPR015806">
    <property type="entry name" value="Pyrv_Knase_insert_dom_sf"/>
</dbReference>
<dbReference type="Pfam" id="PF00224">
    <property type="entry name" value="PK"/>
    <property type="match status" value="1"/>
</dbReference>
<comment type="catalytic activity">
    <reaction evidence="14">
        <text>pyruvate + ATP = phosphoenolpyruvate + ADP + H(+)</text>
        <dbReference type="Rhea" id="RHEA:18157"/>
        <dbReference type="ChEBI" id="CHEBI:15361"/>
        <dbReference type="ChEBI" id="CHEBI:15378"/>
        <dbReference type="ChEBI" id="CHEBI:30616"/>
        <dbReference type="ChEBI" id="CHEBI:58702"/>
        <dbReference type="ChEBI" id="CHEBI:456216"/>
        <dbReference type="EC" id="2.7.1.40"/>
    </reaction>
</comment>
<dbReference type="UniPathway" id="UPA00109">
    <property type="reaction ID" value="UER00188"/>
</dbReference>
<dbReference type="Gene3D" id="3.20.20.60">
    <property type="entry name" value="Phosphoenolpyruvate-binding domains"/>
    <property type="match status" value="1"/>
</dbReference>
<comment type="similarity">
    <text evidence="3 14">Belongs to the pyruvate kinase family.</text>
</comment>
<dbReference type="OrthoDB" id="9812123at2"/>
<protein>
    <recommendedName>
        <fullName evidence="4 13">Pyruvate kinase</fullName>
        <ecNumber evidence="4 13">2.7.1.40</ecNumber>
    </recommendedName>
</protein>
<dbReference type="SUPFAM" id="SSF52935">
    <property type="entry name" value="PK C-terminal domain-like"/>
    <property type="match status" value="1"/>
</dbReference>
<dbReference type="RefSeq" id="WP_154060815.1">
    <property type="nucleotide sequence ID" value="NZ_LR217692.1"/>
</dbReference>
<name>A0A451CWW3_9GAMM</name>
<evidence type="ECO:0000313" key="18">
    <source>
        <dbReference type="Proteomes" id="UP000294466"/>
    </source>
</evidence>
<evidence type="ECO:0000256" key="6">
    <source>
        <dbReference type="ARBA" id="ARBA00022723"/>
    </source>
</evidence>
<organism evidence="17 18">
    <name type="scientific">Buchnera aphidicola</name>
    <name type="common">Cinara cf. splendens/pseudotsugae 3390</name>
    <dbReference type="NCBI Taxonomy" id="2518980"/>
    <lineage>
        <taxon>Bacteria</taxon>
        <taxon>Pseudomonadati</taxon>
        <taxon>Pseudomonadota</taxon>
        <taxon>Gammaproteobacteria</taxon>
        <taxon>Enterobacterales</taxon>
        <taxon>Erwiniaceae</taxon>
        <taxon>Buchnera</taxon>
    </lineage>
</organism>
<evidence type="ECO:0000256" key="1">
    <source>
        <dbReference type="ARBA" id="ARBA00001958"/>
    </source>
</evidence>
<dbReference type="FunFam" id="2.40.33.10:FF:000001">
    <property type="entry name" value="Pyruvate kinase"/>
    <property type="match status" value="1"/>
</dbReference>
<dbReference type="SUPFAM" id="SSF51621">
    <property type="entry name" value="Phosphoenolpyruvate/pyruvate domain"/>
    <property type="match status" value="1"/>
</dbReference>
<evidence type="ECO:0000256" key="10">
    <source>
        <dbReference type="ARBA" id="ARBA00022842"/>
    </source>
</evidence>
<keyword evidence="10 14" id="KW-0460">Magnesium</keyword>
<dbReference type="SUPFAM" id="SSF50800">
    <property type="entry name" value="PK beta-barrel domain-like"/>
    <property type="match status" value="1"/>
</dbReference>
<keyword evidence="11 14" id="KW-0324">Glycolysis</keyword>